<gene>
    <name evidence="1" type="ORF">HPG69_006814</name>
</gene>
<sequence length="170" mass="17614">MSEGKKFWIRQVSPSIQSVVSTGRVDVAENVLLNCSLATIVSFCTGFPLSRDQVMCNFSLLARSTTRQVTLGDLWTYRSSHASVGDLASVCLLGLPLALGDVELAACGGQLALLLGGGSVREQVLVLLPVHQPSDVDVTRGVVGDEAQELDPGVGVAAGVAGGVEQLHGG</sequence>
<proteinExistence type="predicted"/>
<name>A0A7J7EKU7_DICBM</name>
<reference evidence="1 2" key="1">
    <citation type="journal article" date="2020" name="Mol. Biol. Evol.">
        <title>Interspecific Gene Flow and the Evolution of Specialization in Black and White Rhinoceros.</title>
        <authorList>
            <person name="Moodley Y."/>
            <person name="Westbury M.V."/>
            <person name="Russo I.M."/>
            <person name="Gopalakrishnan S."/>
            <person name="Rakotoarivelo A."/>
            <person name="Olsen R.A."/>
            <person name="Prost S."/>
            <person name="Tunstall T."/>
            <person name="Ryder O.A."/>
            <person name="Dalen L."/>
            <person name="Bruford M.W."/>
        </authorList>
    </citation>
    <scope>NUCLEOTIDE SEQUENCE [LARGE SCALE GENOMIC DNA]</scope>
    <source>
        <strain evidence="1">SBR-YM</strain>
        <tissue evidence="1">Skin</tissue>
    </source>
</reference>
<dbReference type="Proteomes" id="UP000551758">
    <property type="component" value="Unassembled WGS sequence"/>
</dbReference>
<dbReference type="EMBL" id="JACDTQ010002713">
    <property type="protein sequence ID" value="KAF5916410.1"/>
    <property type="molecule type" value="Genomic_DNA"/>
</dbReference>
<dbReference type="AlphaFoldDB" id="A0A7J7EKU7"/>
<keyword evidence="2" id="KW-1185">Reference proteome</keyword>
<evidence type="ECO:0000313" key="2">
    <source>
        <dbReference type="Proteomes" id="UP000551758"/>
    </source>
</evidence>
<comment type="caution">
    <text evidence="1">The sequence shown here is derived from an EMBL/GenBank/DDBJ whole genome shotgun (WGS) entry which is preliminary data.</text>
</comment>
<protein>
    <submittedName>
        <fullName evidence="1">Uncharacterized protein</fullName>
    </submittedName>
</protein>
<organism evidence="1 2">
    <name type="scientific">Diceros bicornis minor</name>
    <name type="common">South-central black rhinoceros</name>
    <dbReference type="NCBI Taxonomy" id="77932"/>
    <lineage>
        <taxon>Eukaryota</taxon>
        <taxon>Metazoa</taxon>
        <taxon>Chordata</taxon>
        <taxon>Craniata</taxon>
        <taxon>Vertebrata</taxon>
        <taxon>Euteleostomi</taxon>
        <taxon>Mammalia</taxon>
        <taxon>Eutheria</taxon>
        <taxon>Laurasiatheria</taxon>
        <taxon>Perissodactyla</taxon>
        <taxon>Rhinocerotidae</taxon>
        <taxon>Diceros</taxon>
    </lineage>
</organism>
<evidence type="ECO:0000313" key="1">
    <source>
        <dbReference type="EMBL" id="KAF5916410.1"/>
    </source>
</evidence>
<accession>A0A7J7EKU7</accession>